<evidence type="ECO:0000313" key="2">
    <source>
        <dbReference type="Proteomes" id="UP000780801"/>
    </source>
</evidence>
<accession>A0A9P6G1L7</accession>
<dbReference type="Gene3D" id="3.40.50.300">
    <property type="entry name" value="P-loop containing nucleotide triphosphate hydrolases"/>
    <property type="match status" value="1"/>
</dbReference>
<sequence>MPADSSLTMESFHLIDDSTRAEVTAIDDEIQGIKDQIIELEIRQAELEDLRQSILSQAASSLPKAPAPVAKNYDNEDFEWSNQLKRLAKDHWGITQWRDKQLSVMNASLDNRDTFVLMPTVFFRHVSPADDFIKVEESRSAISFQHY</sequence>
<dbReference type="OrthoDB" id="10261556at2759"/>
<evidence type="ECO:0000313" key="1">
    <source>
        <dbReference type="EMBL" id="KAF9584630.1"/>
    </source>
</evidence>
<proteinExistence type="predicted"/>
<dbReference type="InterPro" id="IPR027417">
    <property type="entry name" value="P-loop_NTPase"/>
</dbReference>
<organism evidence="1 2">
    <name type="scientific">Lunasporangiospora selenospora</name>
    <dbReference type="NCBI Taxonomy" id="979761"/>
    <lineage>
        <taxon>Eukaryota</taxon>
        <taxon>Fungi</taxon>
        <taxon>Fungi incertae sedis</taxon>
        <taxon>Mucoromycota</taxon>
        <taxon>Mortierellomycotina</taxon>
        <taxon>Mortierellomycetes</taxon>
        <taxon>Mortierellales</taxon>
        <taxon>Mortierellaceae</taxon>
        <taxon>Lunasporangiospora</taxon>
    </lineage>
</organism>
<keyword evidence="2" id="KW-1185">Reference proteome</keyword>
<gene>
    <name evidence="1" type="ORF">BGW38_005790</name>
</gene>
<dbReference type="AlphaFoldDB" id="A0A9P6G1L7"/>
<reference evidence="1" key="1">
    <citation type="journal article" date="2020" name="Fungal Divers.">
        <title>Resolving the Mortierellaceae phylogeny through synthesis of multi-gene phylogenetics and phylogenomics.</title>
        <authorList>
            <person name="Vandepol N."/>
            <person name="Liber J."/>
            <person name="Desiro A."/>
            <person name="Na H."/>
            <person name="Kennedy M."/>
            <person name="Barry K."/>
            <person name="Grigoriev I.V."/>
            <person name="Miller A.N."/>
            <person name="O'Donnell K."/>
            <person name="Stajich J.E."/>
            <person name="Bonito G."/>
        </authorList>
    </citation>
    <scope>NUCLEOTIDE SEQUENCE</scope>
    <source>
        <strain evidence="1">KOD1015</strain>
    </source>
</reference>
<dbReference type="Proteomes" id="UP000780801">
    <property type="component" value="Unassembled WGS sequence"/>
</dbReference>
<name>A0A9P6G1L7_9FUNG</name>
<protein>
    <submittedName>
        <fullName evidence="1">Uncharacterized protein</fullName>
    </submittedName>
</protein>
<comment type="caution">
    <text evidence="1">The sequence shown here is derived from an EMBL/GenBank/DDBJ whole genome shotgun (WGS) entry which is preliminary data.</text>
</comment>
<dbReference type="EMBL" id="JAABOA010000368">
    <property type="protein sequence ID" value="KAF9584630.1"/>
    <property type="molecule type" value="Genomic_DNA"/>
</dbReference>